<evidence type="ECO:0000256" key="2">
    <source>
        <dbReference type="ARBA" id="ARBA00008156"/>
    </source>
</evidence>
<dbReference type="InterPro" id="IPR011047">
    <property type="entry name" value="Quinoprotein_ADH-like_sf"/>
</dbReference>
<evidence type="ECO:0000256" key="3">
    <source>
        <dbReference type="ARBA" id="ARBA00022617"/>
    </source>
</evidence>
<dbReference type="SMART" id="SM00564">
    <property type="entry name" value="PQQ"/>
    <property type="match status" value="7"/>
</dbReference>
<keyword evidence="3 8" id="KW-0349">Heme</keyword>
<evidence type="ECO:0000256" key="7">
    <source>
        <dbReference type="ARBA" id="ARBA00023004"/>
    </source>
</evidence>
<dbReference type="GO" id="GO:0016491">
    <property type="term" value="F:oxidoreductase activity"/>
    <property type="evidence" value="ECO:0007669"/>
    <property type="project" value="UniProtKB-KW"/>
</dbReference>
<feature type="domain" description="Cytochrome c" evidence="9">
    <location>
        <begin position="39"/>
        <end position="109"/>
    </location>
</feature>
<dbReference type="AlphaFoldDB" id="A0AAE7TM15"/>
<dbReference type="RefSeq" id="WP_092212206.1">
    <property type="nucleotide sequence ID" value="NZ_FPBQ01000001.1"/>
</dbReference>
<evidence type="ECO:0000313" key="11">
    <source>
        <dbReference type="Proteomes" id="UP000594015"/>
    </source>
</evidence>
<protein>
    <submittedName>
        <fullName evidence="10">Cytochrome C oxidase Cbb3</fullName>
    </submittedName>
</protein>
<keyword evidence="4 8" id="KW-0479">Metal-binding</keyword>
<sequence>MARMTSTGRHRSGYTLFARLLLAVGILLTGVLPDHAEEAPSSRGETLYRTRCSSCHEGGVARAPDAKALRQFRPERMSFALMFGMMSQQGRDLSQQEIQDIVRYLVGTPSEQQQQPLPDSTCGERGPALADASLPRWNGWGVDIAQHRFQPAVMAQLSPDDVPRLKLKWAFGFPGDTRAYAQPTVWGGRVFVGSAGGKVYALDARLGCQRWVFDAGFGVRTAITIGEDERGTTAYFGDQRGEAYALDAESGKLLWRRRVDAHAGALITGAPTLANNVLYVPVSSIEEVLAIDPRYPCCTFRGLIAALDARTGEVLWRGYVSPPAQPIRLNEIGVQLFGPSGGAIWSSPTIDLKTNRIYATTGDSYLDPASTTSDAFVAFDLGTGRLAWSRQMTEGDAYNVACGSQYRANCPGTKGPDFDFGSSPILVDLPDGRRALVAGQKSGMVYALDPDRDGAVIWQRRVGLGSTLGGVQWGSAADDANVYVAVSDVGLKAVPPDTAGAQKSVFGTPMKLDPSQGGGLYAMNQATGEIVWHAAHPGCGDRPGCSPAQSAAVTAIPGVVFSGGLDGHLRAYAAKNGEIIWDVDTMRDYATVNGVSAHGGSLDGPGPVIAGGILYVNSGYTNYGTAPGNVLLAFSVDGQ</sequence>
<dbReference type="InterPro" id="IPR018391">
    <property type="entry name" value="PQQ_b-propeller_rpt"/>
</dbReference>
<keyword evidence="5" id="KW-0732">Signal</keyword>
<dbReference type="EMBL" id="CP030050">
    <property type="protein sequence ID" value="QOZ72776.1"/>
    <property type="molecule type" value="Genomic_DNA"/>
</dbReference>
<evidence type="ECO:0000256" key="6">
    <source>
        <dbReference type="ARBA" id="ARBA00023002"/>
    </source>
</evidence>
<dbReference type="Gene3D" id="1.10.760.10">
    <property type="entry name" value="Cytochrome c-like domain"/>
    <property type="match status" value="1"/>
</dbReference>
<dbReference type="Pfam" id="PF13442">
    <property type="entry name" value="Cytochrome_CBB3"/>
    <property type="match status" value="1"/>
</dbReference>
<dbReference type="Gene3D" id="2.140.10.10">
    <property type="entry name" value="Quinoprotein alcohol dehydrogenase-like superfamily"/>
    <property type="match status" value="2"/>
</dbReference>
<comment type="similarity">
    <text evidence="2">Belongs to the bacterial PQQ dehydrogenase family.</text>
</comment>
<evidence type="ECO:0000256" key="5">
    <source>
        <dbReference type="ARBA" id="ARBA00022729"/>
    </source>
</evidence>
<organism evidence="10 11">
    <name type="scientific">Bradyrhizobium arachidis</name>
    <dbReference type="NCBI Taxonomy" id="858423"/>
    <lineage>
        <taxon>Bacteria</taxon>
        <taxon>Pseudomonadati</taxon>
        <taxon>Pseudomonadota</taxon>
        <taxon>Alphaproteobacteria</taxon>
        <taxon>Hyphomicrobiales</taxon>
        <taxon>Nitrobacteraceae</taxon>
        <taxon>Bradyrhizobium</taxon>
    </lineage>
</organism>
<reference evidence="10 11" key="1">
    <citation type="submission" date="2018-06" db="EMBL/GenBank/DDBJ databases">
        <title>Comparative genomics of Bradyrhizobium nodulating Arachidis hypogaea.</title>
        <authorList>
            <person name="Li Y."/>
        </authorList>
    </citation>
    <scope>NUCLEOTIDE SEQUENCE [LARGE SCALE GENOMIC DNA]</scope>
    <source>
        <strain evidence="10 11">CCBAU 051107</strain>
    </source>
</reference>
<dbReference type="InterPro" id="IPR036909">
    <property type="entry name" value="Cyt_c-like_dom_sf"/>
</dbReference>
<name>A0AAE7TM15_9BRAD</name>
<evidence type="ECO:0000313" key="10">
    <source>
        <dbReference type="EMBL" id="QOZ72776.1"/>
    </source>
</evidence>
<dbReference type="GO" id="GO:0020037">
    <property type="term" value="F:heme binding"/>
    <property type="evidence" value="ECO:0007669"/>
    <property type="project" value="InterPro"/>
</dbReference>
<dbReference type="PANTHER" id="PTHR32303:SF10">
    <property type="entry name" value="OUTER MEMBRANE PROTEIN ASSEMBLY FACTOR BAMB"/>
    <property type="match status" value="1"/>
</dbReference>
<dbReference type="KEGG" id="barh:WN72_45780"/>
<accession>A0AAE7TM15</accession>
<dbReference type="SUPFAM" id="SSF46626">
    <property type="entry name" value="Cytochrome c"/>
    <property type="match status" value="1"/>
</dbReference>
<dbReference type="PANTHER" id="PTHR32303">
    <property type="entry name" value="QUINOPROTEIN ALCOHOL DEHYDROGENASE (CYTOCHROME C)"/>
    <property type="match status" value="1"/>
</dbReference>
<evidence type="ECO:0000256" key="1">
    <source>
        <dbReference type="ARBA" id="ARBA00001931"/>
    </source>
</evidence>
<dbReference type="PROSITE" id="PS51007">
    <property type="entry name" value="CYTC"/>
    <property type="match status" value="1"/>
</dbReference>
<dbReference type="InterPro" id="IPR002372">
    <property type="entry name" value="PQQ_rpt_dom"/>
</dbReference>
<gene>
    <name evidence="10" type="ORF">WN72_45780</name>
</gene>
<dbReference type="SUPFAM" id="SSF50998">
    <property type="entry name" value="Quinoprotein alcohol dehydrogenase-like"/>
    <property type="match status" value="1"/>
</dbReference>
<evidence type="ECO:0000256" key="8">
    <source>
        <dbReference type="PROSITE-ProRule" id="PRU00433"/>
    </source>
</evidence>
<dbReference type="Pfam" id="PF01011">
    <property type="entry name" value="PQQ"/>
    <property type="match status" value="1"/>
</dbReference>
<keyword evidence="6" id="KW-0560">Oxidoreductase</keyword>
<dbReference type="GO" id="GO:0046872">
    <property type="term" value="F:metal ion binding"/>
    <property type="evidence" value="ECO:0007669"/>
    <property type="project" value="UniProtKB-KW"/>
</dbReference>
<proteinExistence type="inferred from homology"/>
<evidence type="ECO:0000256" key="4">
    <source>
        <dbReference type="ARBA" id="ARBA00022723"/>
    </source>
</evidence>
<comment type="cofactor">
    <cofactor evidence="1">
        <name>pyrroloquinoline quinone</name>
        <dbReference type="ChEBI" id="CHEBI:58442"/>
    </cofactor>
</comment>
<dbReference type="InterPro" id="IPR009056">
    <property type="entry name" value="Cyt_c-like_dom"/>
</dbReference>
<dbReference type="Proteomes" id="UP000594015">
    <property type="component" value="Chromosome"/>
</dbReference>
<dbReference type="GO" id="GO:0009055">
    <property type="term" value="F:electron transfer activity"/>
    <property type="evidence" value="ECO:0007669"/>
    <property type="project" value="InterPro"/>
</dbReference>
<evidence type="ECO:0000259" key="9">
    <source>
        <dbReference type="PROSITE" id="PS51007"/>
    </source>
</evidence>
<keyword evidence="7 8" id="KW-0408">Iron</keyword>
<dbReference type="Pfam" id="PF13360">
    <property type="entry name" value="PQQ_2"/>
    <property type="match status" value="1"/>
</dbReference>